<evidence type="ECO:0000256" key="1">
    <source>
        <dbReference type="ARBA" id="ARBA00004117"/>
    </source>
</evidence>
<keyword evidence="9" id="KW-0966">Cell projection</keyword>
<proteinExistence type="inferred from homology"/>
<evidence type="ECO:0000313" key="9">
    <source>
        <dbReference type="EMBL" id="TCU86157.1"/>
    </source>
</evidence>
<evidence type="ECO:0000256" key="6">
    <source>
        <dbReference type="PIRNR" id="PIRNR002889"/>
    </source>
</evidence>
<evidence type="ECO:0000256" key="4">
    <source>
        <dbReference type="ARBA" id="ARBA00023143"/>
    </source>
</evidence>
<name>A0A377STF9_9NEIS</name>
<dbReference type="NCBIfam" id="TIGR01396">
    <property type="entry name" value="FlgB"/>
    <property type="match status" value="1"/>
</dbReference>
<dbReference type="EMBL" id="SMBT01000006">
    <property type="protein sequence ID" value="TCU86157.1"/>
    <property type="molecule type" value="Genomic_DNA"/>
</dbReference>
<keyword evidence="11" id="KW-1185">Reference proteome</keyword>
<dbReference type="AlphaFoldDB" id="A0A377STF9"/>
<dbReference type="GO" id="GO:0071973">
    <property type="term" value="P:bacterial-type flagellum-dependent cell motility"/>
    <property type="evidence" value="ECO:0007669"/>
    <property type="project" value="InterPro"/>
</dbReference>
<dbReference type="InterPro" id="IPR001444">
    <property type="entry name" value="Flag_bb_rod_N"/>
</dbReference>
<dbReference type="EMBL" id="UGHR01000003">
    <property type="protein sequence ID" value="STR44568.1"/>
    <property type="molecule type" value="Genomic_DNA"/>
</dbReference>
<accession>A0A377STF9</accession>
<dbReference type="Proteomes" id="UP000295794">
    <property type="component" value="Unassembled WGS sequence"/>
</dbReference>
<sequence>MGVHFDKALNMHPEALRLRAERTQVLAANIANENTPGFQARDFSFRERLDSALATEAGDLGGLGEGDELLYRAPNHPSRDGNTVELGVEQAEFSQNVSDFQISLTFVNMKIKGLAKAISG</sequence>
<dbReference type="OrthoDB" id="9788334at2"/>
<comment type="subcellular location">
    <subcellularLocation>
        <location evidence="1 6">Bacterial flagellum basal body</location>
    </subcellularLocation>
</comment>
<feature type="domain" description="Flagellar basal body rod protein N-terminal" evidence="7">
    <location>
        <begin position="9"/>
        <end position="39"/>
    </location>
</feature>
<comment type="similarity">
    <text evidence="2 6">Belongs to the flagella basal body rod proteins family.</text>
</comment>
<gene>
    <name evidence="8" type="primary">flgB_2</name>
    <name evidence="9" type="ORF">EV682_10637</name>
    <name evidence="8" type="ORF">NCTC11159_03103</name>
</gene>
<dbReference type="RefSeq" id="WP_115228359.1">
    <property type="nucleotide sequence ID" value="NZ_CAWOLO010000006.1"/>
</dbReference>
<evidence type="ECO:0000313" key="10">
    <source>
        <dbReference type="Proteomes" id="UP000255108"/>
    </source>
</evidence>
<evidence type="ECO:0000259" key="7">
    <source>
        <dbReference type="Pfam" id="PF00460"/>
    </source>
</evidence>
<dbReference type="PIRSF" id="PIRSF002889">
    <property type="entry name" value="Rod_FlgB"/>
    <property type="match status" value="1"/>
</dbReference>
<dbReference type="GO" id="GO:0030694">
    <property type="term" value="C:bacterial-type flagellum basal body, rod"/>
    <property type="evidence" value="ECO:0007669"/>
    <property type="project" value="InterPro"/>
</dbReference>
<evidence type="ECO:0000256" key="2">
    <source>
        <dbReference type="ARBA" id="ARBA00009677"/>
    </source>
</evidence>
<keyword evidence="4 6" id="KW-0975">Bacterial flagellum</keyword>
<keyword evidence="9" id="KW-0969">Cilium</keyword>
<evidence type="ECO:0000313" key="8">
    <source>
        <dbReference type="EMBL" id="STR44568.1"/>
    </source>
</evidence>
<evidence type="ECO:0000313" key="11">
    <source>
        <dbReference type="Proteomes" id="UP000295794"/>
    </source>
</evidence>
<organism evidence="8 10">
    <name type="scientific">Iodobacter fluviatilis</name>
    <dbReference type="NCBI Taxonomy" id="537"/>
    <lineage>
        <taxon>Bacteria</taxon>
        <taxon>Pseudomonadati</taxon>
        <taxon>Pseudomonadota</taxon>
        <taxon>Betaproteobacteria</taxon>
        <taxon>Neisseriales</taxon>
        <taxon>Chitinibacteraceae</taxon>
        <taxon>Iodobacter</taxon>
    </lineage>
</organism>
<dbReference type="Pfam" id="PF00460">
    <property type="entry name" value="Flg_bb_rod"/>
    <property type="match status" value="1"/>
</dbReference>
<evidence type="ECO:0000256" key="3">
    <source>
        <dbReference type="ARBA" id="ARBA00014376"/>
    </source>
</evidence>
<keyword evidence="9" id="KW-0282">Flagellum</keyword>
<protein>
    <recommendedName>
        <fullName evidence="3 6">Flagellar basal body rod protein FlgB</fullName>
    </recommendedName>
</protein>
<reference evidence="9 11" key="2">
    <citation type="submission" date="2019-03" db="EMBL/GenBank/DDBJ databases">
        <title>Genomic Encyclopedia of Type Strains, Phase IV (KMG-IV): sequencing the most valuable type-strain genomes for metagenomic binning, comparative biology and taxonomic classification.</title>
        <authorList>
            <person name="Goeker M."/>
        </authorList>
    </citation>
    <scope>NUCLEOTIDE SEQUENCE [LARGE SCALE GENOMIC DNA]</scope>
    <source>
        <strain evidence="9 11">DSM 3764</strain>
    </source>
</reference>
<dbReference type="Proteomes" id="UP000255108">
    <property type="component" value="Unassembled WGS sequence"/>
</dbReference>
<dbReference type="InterPro" id="IPR006300">
    <property type="entry name" value="FlgB"/>
</dbReference>
<comment type="function">
    <text evidence="5 6">Structural component of flagellum, the bacterial motility apparatus. Part of the rod structure of flagellar basal body.</text>
</comment>
<evidence type="ECO:0000256" key="5">
    <source>
        <dbReference type="ARBA" id="ARBA00024934"/>
    </source>
</evidence>
<reference evidence="8 10" key="1">
    <citation type="submission" date="2018-06" db="EMBL/GenBank/DDBJ databases">
        <authorList>
            <consortium name="Pathogen Informatics"/>
            <person name="Doyle S."/>
        </authorList>
    </citation>
    <scope>NUCLEOTIDE SEQUENCE [LARGE SCALE GENOMIC DNA]</scope>
    <source>
        <strain evidence="8 10">NCTC11159</strain>
    </source>
</reference>
<comment type="subunit">
    <text evidence="6">The basal body constitutes a major portion of the flagellar organelle and consists of a number of rings mounted on a central rod.</text>
</comment>